<proteinExistence type="predicted"/>
<organism evidence="1 2">
    <name type="scientific">Thermosporothrix hazakensis</name>
    <dbReference type="NCBI Taxonomy" id="644383"/>
    <lineage>
        <taxon>Bacteria</taxon>
        <taxon>Bacillati</taxon>
        <taxon>Chloroflexota</taxon>
        <taxon>Ktedonobacteria</taxon>
        <taxon>Ktedonobacterales</taxon>
        <taxon>Thermosporotrichaceae</taxon>
        <taxon>Thermosporothrix</taxon>
    </lineage>
</organism>
<accession>A0A326U004</accession>
<dbReference type="Proteomes" id="UP000248806">
    <property type="component" value="Unassembled WGS sequence"/>
</dbReference>
<comment type="caution">
    <text evidence="1">The sequence shown here is derived from an EMBL/GenBank/DDBJ whole genome shotgun (WGS) entry which is preliminary data.</text>
</comment>
<name>A0A326U004_THEHA</name>
<gene>
    <name evidence="1" type="ORF">EI42_06244</name>
</gene>
<reference evidence="1 2" key="1">
    <citation type="submission" date="2018-06" db="EMBL/GenBank/DDBJ databases">
        <title>Genomic Encyclopedia of Archaeal and Bacterial Type Strains, Phase II (KMG-II): from individual species to whole genera.</title>
        <authorList>
            <person name="Goeker M."/>
        </authorList>
    </citation>
    <scope>NUCLEOTIDE SEQUENCE [LARGE SCALE GENOMIC DNA]</scope>
    <source>
        <strain evidence="1 2">ATCC BAA-1881</strain>
    </source>
</reference>
<keyword evidence="2" id="KW-1185">Reference proteome</keyword>
<dbReference type="AlphaFoldDB" id="A0A326U004"/>
<evidence type="ECO:0000313" key="2">
    <source>
        <dbReference type="Proteomes" id="UP000248806"/>
    </source>
</evidence>
<dbReference type="EMBL" id="QKUF01000054">
    <property type="protein sequence ID" value="PZW18280.1"/>
    <property type="molecule type" value="Genomic_DNA"/>
</dbReference>
<sequence length="62" mass="6747">MRVRKIEDEIRYSPHLSAAAAYFAFTEETPGCDLSAMQDGHDSCIGMCISAERPAISLSAQP</sequence>
<evidence type="ECO:0000313" key="1">
    <source>
        <dbReference type="EMBL" id="PZW18280.1"/>
    </source>
</evidence>
<protein>
    <submittedName>
        <fullName evidence="1">Uncharacterized protein</fullName>
    </submittedName>
</protein>